<organism evidence="3 4">
    <name type="scientific">Streptomyces similanensis</name>
    <dbReference type="NCBI Taxonomy" id="1274988"/>
    <lineage>
        <taxon>Bacteria</taxon>
        <taxon>Bacillati</taxon>
        <taxon>Actinomycetota</taxon>
        <taxon>Actinomycetes</taxon>
        <taxon>Kitasatosporales</taxon>
        <taxon>Streptomycetaceae</taxon>
        <taxon>Streptomyces</taxon>
    </lineage>
</organism>
<evidence type="ECO:0000313" key="3">
    <source>
        <dbReference type="EMBL" id="GAA5044907.1"/>
    </source>
</evidence>
<dbReference type="Pfam" id="PF19816">
    <property type="entry name" value="DUF6299"/>
    <property type="match status" value="1"/>
</dbReference>
<keyword evidence="1" id="KW-0732">Signal</keyword>
<feature type="chain" id="PRO_5046733213" description="DUF6299 domain-containing protein" evidence="1">
    <location>
        <begin position="22"/>
        <end position="156"/>
    </location>
</feature>
<proteinExistence type="predicted"/>
<dbReference type="InterPro" id="IPR046266">
    <property type="entry name" value="DUF6299"/>
</dbReference>
<dbReference type="EMBL" id="BAABKC010000011">
    <property type="protein sequence ID" value="GAA5044907.1"/>
    <property type="molecule type" value="Genomic_DNA"/>
</dbReference>
<dbReference type="Proteomes" id="UP001500124">
    <property type="component" value="Unassembled WGS sequence"/>
</dbReference>
<comment type="caution">
    <text evidence="3">The sequence shown here is derived from an EMBL/GenBank/DDBJ whole genome shotgun (WGS) entry which is preliminary data.</text>
</comment>
<protein>
    <recommendedName>
        <fullName evidence="2">DUF6299 domain-containing protein</fullName>
    </recommendedName>
</protein>
<feature type="domain" description="DUF6299" evidence="2">
    <location>
        <begin position="45"/>
        <end position="155"/>
    </location>
</feature>
<keyword evidence="4" id="KW-1185">Reference proteome</keyword>
<reference evidence="4" key="1">
    <citation type="journal article" date="2019" name="Int. J. Syst. Evol. Microbiol.">
        <title>The Global Catalogue of Microorganisms (GCM) 10K type strain sequencing project: providing services to taxonomists for standard genome sequencing and annotation.</title>
        <authorList>
            <consortium name="The Broad Institute Genomics Platform"/>
            <consortium name="The Broad Institute Genome Sequencing Center for Infectious Disease"/>
            <person name="Wu L."/>
            <person name="Ma J."/>
        </authorList>
    </citation>
    <scope>NUCLEOTIDE SEQUENCE [LARGE SCALE GENOMIC DNA]</scope>
    <source>
        <strain evidence="4">JCM 18410</strain>
    </source>
</reference>
<dbReference type="RefSeq" id="WP_345667153.1">
    <property type="nucleotide sequence ID" value="NZ_BAABKC010000011.1"/>
</dbReference>
<evidence type="ECO:0000313" key="4">
    <source>
        <dbReference type="Proteomes" id="UP001500124"/>
    </source>
</evidence>
<evidence type="ECO:0000256" key="1">
    <source>
        <dbReference type="SAM" id="SignalP"/>
    </source>
</evidence>
<evidence type="ECO:0000259" key="2">
    <source>
        <dbReference type="Pfam" id="PF19816"/>
    </source>
</evidence>
<accession>A0ABP9JWU0</accession>
<name>A0ABP9JWU0_9ACTN</name>
<gene>
    <name evidence="3" type="ORF">GCM10023336_07840</name>
</gene>
<sequence length="156" mass="15357">MLGTLGAVAAALLIAAPAAPAATTAATAAATTAATAATTVAADAAETVTVDRTVRQNADGTVTISGAYRCTGATGAVFISSAISQGDSENTHSIGGTQAVCDGAAHRWANSGNPLHTFAKGPAHVQAIITELVPQGILLVPAFHALRDQDVTVARA</sequence>
<feature type="signal peptide" evidence="1">
    <location>
        <begin position="1"/>
        <end position="21"/>
    </location>
</feature>